<reference evidence="3" key="1">
    <citation type="submission" date="2020-07" db="EMBL/GenBank/DDBJ databases">
        <authorList>
            <person name="Pettersson B.M.F."/>
            <person name="Behra P.R.K."/>
            <person name="Ramesh M."/>
            <person name="Das S."/>
            <person name="Dasgupta S."/>
            <person name="Kirsebom L.A."/>
        </authorList>
    </citation>
    <scope>NUCLEOTIDE SEQUENCE</scope>
    <source>
        <strain evidence="3">DSM 45439</strain>
    </source>
</reference>
<evidence type="ECO:0000313" key="3">
    <source>
        <dbReference type="EMBL" id="MCV6990425.1"/>
    </source>
</evidence>
<dbReference type="RefSeq" id="WP_139800271.1">
    <property type="nucleotide sequence ID" value="NZ_JACKTG010000033.1"/>
</dbReference>
<organism evidence="3 4">
    <name type="scientific">Mycobacterium bouchedurhonense</name>
    <dbReference type="NCBI Taxonomy" id="701041"/>
    <lineage>
        <taxon>Bacteria</taxon>
        <taxon>Bacillati</taxon>
        <taxon>Actinomycetota</taxon>
        <taxon>Actinomycetes</taxon>
        <taxon>Mycobacteriales</taxon>
        <taxon>Mycobacteriaceae</taxon>
        <taxon>Mycobacterium</taxon>
        <taxon>Mycobacterium avium complex (MAC)</taxon>
    </lineage>
</organism>
<dbReference type="Proteomes" id="UP001207588">
    <property type="component" value="Unassembled WGS sequence"/>
</dbReference>
<reference evidence="3" key="2">
    <citation type="journal article" date="2022" name="BMC Genomics">
        <title>Comparative genome analysis of mycobacteria focusing on tRNA and non-coding RNA.</title>
        <authorList>
            <person name="Behra P.R.K."/>
            <person name="Pettersson B.M.F."/>
            <person name="Ramesh M."/>
            <person name="Das S."/>
            <person name="Dasgupta S."/>
            <person name="Kirsebom L.A."/>
        </authorList>
    </citation>
    <scope>NUCLEOTIDE SEQUENCE</scope>
    <source>
        <strain evidence="3">DSM 45439</strain>
    </source>
</reference>
<evidence type="ECO:0000256" key="1">
    <source>
        <dbReference type="SAM" id="MobiDB-lite"/>
    </source>
</evidence>
<name>A0AAW5S5Z3_MYCBC</name>
<dbReference type="InterPro" id="IPR054239">
    <property type="entry name" value="DUF6966"/>
</dbReference>
<dbReference type="AlphaFoldDB" id="A0AAW5S5Z3"/>
<comment type="caution">
    <text evidence="3">The sequence shown here is derived from an EMBL/GenBank/DDBJ whole genome shotgun (WGS) entry which is preliminary data.</text>
</comment>
<feature type="domain" description="DUF6966" evidence="2">
    <location>
        <begin position="50"/>
        <end position="91"/>
    </location>
</feature>
<gene>
    <name evidence="3" type="ORF">H7I91_14205</name>
</gene>
<feature type="region of interest" description="Disordered" evidence="1">
    <location>
        <begin position="1"/>
        <end position="22"/>
    </location>
</feature>
<dbReference type="Pfam" id="PF22294">
    <property type="entry name" value="DUF6966"/>
    <property type="match status" value="1"/>
</dbReference>
<dbReference type="EMBL" id="JACKTG010000033">
    <property type="protein sequence ID" value="MCV6990425.1"/>
    <property type="molecule type" value="Genomic_DNA"/>
</dbReference>
<protein>
    <recommendedName>
        <fullName evidence="2">DUF6966 domain-containing protein</fullName>
    </recommendedName>
</protein>
<accession>A0AAW5S5Z3</accession>
<feature type="compositionally biased region" description="Polar residues" evidence="1">
    <location>
        <begin position="9"/>
        <end position="20"/>
    </location>
</feature>
<sequence length="117" mass="13129">MKDDAQMCTAESGNGNANTDNDLEVPADLLGVLDELIDKLPTFDTGTGCQRWVTWLARSRQRIARGDPHGIDELLSAYGGMGSFNDLELNDDLDRLRSRARQIARRTKRELDARDHE</sequence>
<evidence type="ECO:0000259" key="2">
    <source>
        <dbReference type="Pfam" id="PF22294"/>
    </source>
</evidence>
<proteinExistence type="predicted"/>
<evidence type="ECO:0000313" key="4">
    <source>
        <dbReference type="Proteomes" id="UP001207588"/>
    </source>
</evidence>